<dbReference type="PANTHER" id="PTHR21299:SF2">
    <property type="entry name" value="CYTIDYLATE KINASE"/>
    <property type="match status" value="1"/>
</dbReference>
<keyword evidence="8" id="KW-0963">Cytoplasm</keyword>
<keyword evidence="4 8" id="KW-0418">Kinase</keyword>
<dbReference type="EMBL" id="AP018586">
    <property type="protein sequence ID" value="BBD92470.1"/>
    <property type="molecule type" value="Genomic_DNA"/>
</dbReference>
<comment type="subcellular location">
    <subcellularLocation>
        <location evidence="8">Cytoplasm</location>
    </subcellularLocation>
</comment>
<dbReference type="GO" id="GO:0016301">
    <property type="term" value="F:kinase activity"/>
    <property type="evidence" value="ECO:0007669"/>
    <property type="project" value="UniProtKB-KW"/>
</dbReference>
<evidence type="ECO:0000256" key="2">
    <source>
        <dbReference type="ARBA" id="ARBA00022679"/>
    </source>
</evidence>
<dbReference type="RefSeq" id="WP_002442977.1">
    <property type="nucleotide sequence ID" value="NZ_AP018585.1"/>
</dbReference>
<dbReference type="Gene3D" id="3.40.50.300">
    <property type="entry name" value="P-loop containing nucleotide triphosphate hydrolases"/>
    <property type="match status" value="1"/>
</dbReference>
<dbReference type="PANTHER" id="PTHR21299">
    <property type="entry name" value="CYTIDYLATE KINASE/PANTOATE-BETA-ALANINE LIGASE"/>
    <property type="match status" value="1"/>
</dbReference>
<dbReference type="InterPro" id="IPR011994">
    <property type="entry name" value="Cytidylate_kinase_dom"/>
</dbReference>
<dbReference type="Pfam" id="PF02224">
    <property type="entry name" value="Cytidylate_kin"/>
    <property type="match status" value="1"/>
</dbReference>
<reference evidence="10 11" key="1">
    <citation type="submission" date="2018-05" db="EMBL/GenBank/DDBJ databases">
        <title>Complete genome sequencing of three human clinical isolates of Staphylococcus caprae reveals virulence factors similar to those of S. epidermidis and S. capitis.</title>
        <authorList>
            <person name="Watanabe S."/>
            <person name="Cui L."/>
        </authorList>
    </citation>
    <scope>NUCLEOTIDE SEQUENCE [LARGE SCALE GENOMIC DNA]</scope>
    <source>
        <strain evidence="10 11">JMUB590</strain>
    </source>
</reference>
<keyword evidence="11" id="KW-1185">Reference proteome</keyword>
<organism evidence="10 11">
    <name type="scientific">Staphylococcus caprae</name>
    <dbReference type="NCBI Taxonomy" id="29380"/>
    <lineage>
        <taxon>Bacteria</taxon>
        <taxon>Bacillati</taxon>
        <taxon>Bacillota</taxon>
        <taxon>Bacilli</taxon>
        <taxon>Bacillales</taxon>
        <taxon>Staphylococcaceae</taxon>
        <taxon>Staphylococcus</taxon>
    </lineage>
</organism>
<keyword evidence="2 8" id="KW-0808">Transferase</keyword>
<sequence length="219" mass="24744">MSSINIALDGPAAAGKSTIAKQVASRLTMIYVDTGAMYRAITYKYLQNGKPENFDELIQNTELELTYDKEKGQRIILDGQDVTDYLRENDVTNHVSYVASKEPVRSFAVKIQKDLAAKKGIVMDGRDIGTVVLPNAELKVYMIASVEERAERRQKENELRGIDSNLEQLKQEIEDRDHYDMNREISPLKKADDAITLDTTGKSIEEVTNEILEMVENLK</sequence>
<protein>
    <recommendedName>
        <fullName evidence="8">Cytidylate kinase</fullName>
        <shortName evidence="8">CK</shortName>
        <ecNumber evidence="8">2.7.4.25</ecNumber>
    </recommendedName>
    <alternativeName>
        <fullName evidence="8">Cytidine monophosphate kinase</fullName>
        <shortName evidence="8">CMP kinase</shortName>
    </alternativeName>
</protein>
<dbReference type="SUPFAM" id="SSF52540">
    <property type="entry name" value="P-loop containing nucleoside triphosphate hydrolases"/>
    <property type="match status" value="1"/>
</dbReference>
<feature type="binding site" evidence="8">
    <location>
        <begin position="10"/>
        <end position="18"/>
    </location>
    <ligand>
        <name>ATP</name>
        <dbReference type="ChEBI" id="CHEBI:30616"/>
    </ligand>
</feature>
<comment type="catalytic activity">
    <reaction evidence="6 8">
        <text>dCMP + ATP = dCDP + ADP</text>
        <dbReference type="Rhea" id="RHEA:25094"/>
        <dbReference type="ChEBI" id="CHEBI:30616"/>
        <dbReference type="ChEBI" id="CHEBI:57566"/>
        <dbReference type="ChEBI" id="CHEBI:58593"/>
        <dbReference type="ChEBI" id="CHEBI:456216"/>
        <dbReference type="EC" id="2.7.4.25"/>
    </reaction>
</comment>
<gene>
    <name evidence="8 10" type="primary">cmk</name>
    <name evidence="10" type="ORF">JMUB590_1412</name>
</gene>
<dbReference type="HAMAP" id="MF_00238">
    <property type="entry name" value="Cytidyl_kinase_type1"/>
    <property type="match status" value="1"/>
</dbReference>
<evidence type="ECO:0000256" key="5">
    <source>
        <dbReference type="ARBA" id="ARBA00022840"/>
    </source>
</evidence>
<evidence type="ECO:0000256" key="1">
    <source>
        <dbReference type="ARBA" id="ARBA00009427"/>
    </source>
</evidence>
<evidence type="ECO:0000313" key="11">
    <source>
        <dbReference type="Proteomes" id="UP000274772"/>
    </source>
</evidence>
<keyword evidence="3 8" id="KW-0547">Nucleotide-binding</keyword>
<dbReference type="Proteomes" id="UP000274772">
    <property type="component" value="Chromosome"/>
</dbReference>
<name>A0ABM7FWV4_9STAP</name>
<evidence type="ECO:0000256" key="7">
    <source>
        <dbReference type="ARBA" id="ARBA00048478"/>
    </source>
</evidence>
<evidence type="ECO:0000256" key="6">
    <source>
        <dbReference type="ARBA" id="ARBA00047615"/>
    </source>
</evidence>
<evidence type="ECO:0000256" key="3">
    <source>
        <dbReference type="ARBA" id="ARBA00022741"/>
    </source>
</evidence>
<evidence type="ECO:0000256" key="8">
    <source>
        <dbReference type="HAMAP-Rule" id="MF_00238"/>
    </source>
</evidence>
<dbReference type="InterPro" id="IPR027417">
    <property type="entry name" value="P-loop_NTPase"/>
</dbReference>
<comment type="similarity">
    <text evidence="1 8">Belongs to the cytidylate kinase family. Type 1 subfamily.</text>
</comment>
<accession>A0ABM7FWV4</accession>
<dbReference type="GeneID" id="58051169"/>
<evidence type="ECO:0000259" key="9">
    <source>
        <dbReference type="Pfam" id="PF02224"/>
    </source>
</evidence>
<dbReference type="NCBIfam" id="TIGR00017">
    <property type="entry name" value="cmk"/>
    <property type="match status" value="1"/>
</dbReference>
<dbReference type="CDD" id="cd02020">
    <property type="entry name" value="CMPK"/>
    <property type="match status" value="1"/>
</dbReference>
<evidence type="ECO:0000256" key="4">
    <source>
        <dbReference type="ARBA" id="ARBA00022777"/>
    </source>
</evidence>
<feature type="domain" description="Cytidylate kinase" evidence="9">
    <location>
        <begin position="6"/>
        <end position="216"/>
    </location>
</feature>
<evidence type="ECO:0000313" key="10">
    <source>
        <dbReference type="EMBL" id="BBD92470.1"/>
    </source>
</evidence>
<comment type="catalytic activity">
    <reaction evidence="7 8">
        <text>CMP + ATP = CDP + ADP</text>
        <dbReference type="Rhea" id="RHEA:11600"/>
        <dbReference type="ChEBI" id="CHEBI:30616"/>
        <dbReference type="ChEBI" id="CHEBI:58069"/>
        <dbReference type="ChEBI" id="CHEBI:60377"/>
        <dbReference type="ChEBI" id="CHEBI:456216"/>
        <dbReference type="EC" id="2.7.4.25"/>
    </reaction>
</comment>
<dbReference type="EC" id="2.7.4.25" evidence="8"/>
<proteinExistence type="inferred from homology"/>
<dbReference type="InterPro" id="IPR003136">
    <property type="entry name" value="Cytidylate_kin"/>
</dbReference>
<keyword evidence="5 8" id="KW-0067">ATP-binding</keyword>